<feature type="compositionally biased region" description="Basic and acidic residues" evidence="1">
    <location>
        <begin position="72"/>
        <end position="81"/>
    </location>
</feature>
<protein>
    <recommendedName>
        <fullName evidence="4">Ankyrin repeat-containing domain protein</fullName>
    </recommendedName>
</protein>
<organism evidence="2 3">
    <name type="scientific">Aspergillus pseudoustus</name>
    <dbReference type="NCBI Taxonomy" id="1810923"/>
    <lineage>
        <taxon>Eukaryota</taxon>
        <taxon>Fungi</taxon>
        <taxon>Dikarya</taxon>
        <taxon>Ascomycota</taxon>
        <taxon>Pezizomycotina</taxon>
        <taxon>Eurotiomycetes</taxon>
        <taxon>Eurotiomycetidae</taxon>
        <taxon>Eurotiales</taxon>
        <taxon>Aspergillaceae</taxon>
        <taxon>Aspergillus</taxon>
        <taxon>Aspergillus subgen. Nidulantes</taxon>
    </lineage>
</organism>
<dbReference type="Gene3D" id="1.25.40.20">
    <property type="entry name" value="Ankyrin repeat-containing domain"/>
    <property type="match status" value="1"/>
</dbReference>
<gene>
    <name evidence="2" type="ORF">BJY01DRAFT_228529</name>
</gene>
<sequence length="714" mass="81121">MATDPPGVAPSKPEASVRFSQIPATPEPSFVEPPRHESSLLRGSSRGSRDTQEHHWTNSPSRSVIEPQNESGGRDTTERPAGESSSQPRRSLLDRIGLNRRNTGDSLQIAAPGAKKRAVNATKNWISQGQTPDQSFQLKPSKTHTPLRKPAMYIVSVHDIEEHNHSATIPFGTKDSTSTSHRPLALVRRPKQRSIFSARRRKAGYDDDEMNEVELALKKPVQWLEDPDVVGSIMPETRVLHFSYPEPPEGELDWEAYIVNVATQLVGRLEDWQKTEGRKTPFLFVGHGIGGLVVQEAVILRTKSIDIAPGMEVGYIFLNTPFPTFEDGEPWHNNDYKAAESWGFSRGQRIRRYDFIGRILASKGKFSVLSLWQDFVFATGGRVEEMPIAWLYRSDETNSIPPSPHRVFVGANGSSTSLFHTLRDEDYESILVLTRSLAALHASKHPKLFDLLELAFRAGRFPRHVCDGWGRSLLHLAASHQNLRAVEFLMAQFQQNRLVFQHRDEYGRTPLHHAVMAAAKLHVHGDRHTSQQIIKTLMSSTSRIYRRDKYDWTAWDYVKPGSPNEQWIMALKRVYKYTDEDDFTLPAFIPPKGAQEEVCKTFRSLVAAFHSTRDGHHTRWTSEEHSVHHLLYKAGPHRTLQSSRFVDAVNMRFRWIHFPANNRAWVQDLFIGLGLQDGSMLNQHREGFTSPFNYFFAKAEQYTQAKVGSSAPFL</sequence>
<dbReference type="InterPro" id="IPR002110">
    <property type="entry name" value="Ankyrin_rpt"/>
</dbReference>
<keyword evidence="3" id="KW-1185">Reference proteome</keyword>
<proteinExistence type="predicted"/>
<dbReference type="Pfam" id="PF12796">
    <property type="entry name" value="Ank_2"/>
    <property type="match status" value="1"/>
</dbReference>
<feature type="region of interest" description="Disordered" evidence="1">
    <location>
        <begin position="1"/>
        <end position="114"/>
    </location>
</feature>
<evidence type="ECO:0000256" key="1">
    <source>
        <dbReference type="SAM" id="MobiDB-lite"/>
    </source>
</evidence>
<feature type="compositionally biased region" description="Polar residues" evidence="1">
    <location>
        <begin position="57"/>
        <end position="71"/>
    </location>
</feature>
<evidence type="ECO:0008006" key="4">
    <source>
        <dbReference type="Google" id="ProtNLM"/>
    </source>
</evidence>
<evidence type="ECO:0000313" key="2">
    <source>
        <dbReference type="EMBL" id="KAL2828340.1"/>
    </source>
</evidence>
<evidence type="ECO:0000313" key="3">
    <source>
        <dbReference type="Proteomes" id="UP001610446"/>
    </source>
</evidence>
<reference evidence="2 3" key="1">
    <citation type="submission" date="2024-07" db="EMBL/GenBank/DDBJ databases">
        <title>Section-level genome sequencing and comparative genomics of Aspergillus sections Usti and Cavernicolus.</title>
        <authorList>
            <consortium name="Lawrence Berkeley National Laboratory"/>
            <person name="Nybo J.L."/>
            <person name="Vesth T.C."/>
            <person name="Theobald S."/>
            <person name="Frisvad J.C."/>
            <person name="Larsen T.O."/>
            <person name="Kjaerboelling I."/>
            <person name="Rothschild-Mancinelli K."/>
            <person name="Lyhne E.K."/>
            <person name="Kogle M.E."/>
            <person name="Barry K."/>
            <person name="Clum A."/>
            <person name="Na H."/>
            <person name="Ledsgaard L."/>
            <person name="Lin J."/>
            <person name="Lipzen A."/>
            <person name="Kuo A."/>
            <person name="Riley R."/>
            <person name="Mondo S."/>
            <person name="Labutti K."/>
            <person name="Haridas S."/>
            <person name="Pangalinan J."/>
            <person name="Salamov A.A."/>
            <person name="Simmons B.A."/>
            <person name="Magnuson J.K."/>
            <person name="Chen J."/>
            <person name="Drula E."/>
            <person name="Henrissat B."/>
            <person name="Wiebenga A."/>
            <person name="Lubbers R.J."/>
            <person name="Gomes A.C."/>
            <person name="Makela M.R."/>
            <person name="Stajich J."/>
            <person name="Grigoriev I.V."/>
            <person name="Mortensen U.H."/>
            <person name="De Vries R.P."/>
            <person name="Baker S.E."/>
            <person name="Andersen M.R."/>
        </authorList>
    </citation>
    <scope>NUCLEOTIDE SEQUENCE [LARGE SCALE GENOMIC DNA]</scope>
    <source>
        <strain evidence="2 3">CBS 123904</strain>
    </source>
</reference>
<name>A0ABR4IKN1_9EURO</name>
<dbReference type="Proteomes" id="UP001610446">
    <property type="component" value="Unassembled WGS sequence"/>
</dbReference>
<dbReference type="SUPFAM" id="SSF48403">
    <property type="entry name" value="Ankyrin repeat"/>
    <property type="match status" value="1"/>
</dbReference>
<dbReference type="InterPro" id="IPR036770">
    <property type="entry name" value="Ankyrin_rpt-contain_sf"/>
</dbReference>
<accession>A0ABR4IKN1</accession>
<feature type="compositionally biased region" description="Basic and acidic residues" evidence="1">
    <location>
        <begin position="47"/>
        <end position="56"/>
    </location>
</feature>
<dbReference type="EMBL" id="JBFXLU010000367">
    <property type="protein sequence ID" value="KAL2828340.1"/>
    <property type="molecule type" value="Genomic_DNA"/>
</dbReference>
<comment type="caution">
    <text evidence="2">The sequence shown here is derived from an EMBL/GenBank/DDBJ whole genome shotgun (WGS) entry which is preliminary data.</text>
</comment>